<dbReference type="InterPro" id="IPR035898">
    <property type="entry name" value="TAZ_dom_sf"/>
</dbReference>
<dbReference type="SMART" id="SM00225">
    <property type="entry name" value="BTB"/>
    <property type="match status" value="1"/>
</dbReference>
<dbReference type="SMART" id="SM00551">
    <property type="entry name" value="ZnF_TAZ"/>
    <property type="match status" value="1"/>
</dbReference>
<dbReference type="CDD" id="cd14733">
    <property type="entry name" value="BACK"/>
    <property type="match status" value="1"/>
</dbReference>
<dbReference type="Gene3D" id="1.20.1020.10">
    <property type="entry name" value="TAZ domain"/>
    <property type="match status" value="1"/>
</dbReference>
<dbReference type="PROSITE" id="PS50097">
    <property type="entry name" value="BTB"/>
    <property type="match status" value="1"/>
</dbReference>
<dbReference type="Gene3D" id="3.30.710.10">
    <property type="entry name" value="Potassium Channel Kv1.1, Chain A"/>
    <property type="match status" value="1"/>
</dbReference>
<dbReference type="FunFam" id="1.25.40.420:FF:000012">
    <property type="entry name" value="BTB/POZ and TAZ domain-containing protein 2"/>
    <property type="match status" value="1"/>
</dbReference>
<dbReference type="FunFam" id="1.20.1020.10:FF:000004">
    <property type="entry name" value="BTB/POZ and TAZ domain-containing protein 2"/>
    <property type="match status" value="1"/>
</dbReference>
<dbReference type="AlphaFoldDB" id="A0A803M5N3"/>
<dbReference type="InterPro" id="IPR000210">
    <property type="entry name" value="BTB/POZ_dom"/>
</dbReference>
<dbReference type="PANTHER" id="PTHR46287">
    <property type="entry name" value="BTB/POZ AND TAZ DOMAIN-CONTAINING PROTEIN 3-RELATED"/>
    <property type="match status" value="1"/>
</dbReference>
<keyword evidence="2" id="KW-0479">Metal-binding</keyword>
<dbReference type="GO" id="GO:0009751">
    <property type="term" value="P:response to salicylic acid"/>
    <property type="evidence" value="ECO:0007669"/>
    <property type="project" value="UniProtKB-ARBA"/>
</dbReference>
<comment type="pathway">
    <text evidence="1">Protein modification; protein ubiquitination.</text>
</comment>
<dbReference type="SUPFAM" id="SSF57933">
    <property type="entry name" value="TAZ domain"/>
    <property type="match status" value="1"/>
</dbReference>
<dbReference type="GO" id="GO:0005516">
    <property type="term" value="F:calmodulin binding"/>
    <property type="evidence" value="ECO:0007669"/>
    <property type="project" value="UniProtKB-ARBA"/>
</dbReference>
<sequence length="445" mass="50141">MVACSLPSDGAVDYALATVLGCLLGYGGCGRIGYWVGELMASALCDYSWTSSPSNGHMHSSFDIRKSEKSPAKTLPVLETPISSSLQSNIPAPPPLPKLIIAKRSRRESSQELCGIPKETRDMWDNLFEEGYAADVYLITEDNGTVPAHFCVLSIASPVLGKYLQDSKLKDGVRYVKIPGVPNGAVCAFIRFLYSSCYEEEDMKKFVLHLLVLSHFFVVPLLKRVCMRYLENNWLNTENVIDVLQLARQCDAPRLTFVCIRMVVRHFKTVASTEGWKVMRRVNPALEQELLEAVVEADSRKQERQNKMEEKKVYLRLHKAIEALLHICKDGCSTIGPRDKMLKGGEVSCGFPACKGVEMLVRHFFICKTRVPGGCVQCKRMWQLLELHSRMCDVPESCNVPLCRHFKEKVRQQSKKDEAKWKLLVRKVIEAKNSNHFAARFSGSS</sequence>
<evidence type="ECO:0000256" key="5">
    <source>
        <dbReference type="ARBA" id="ARBA00022833"/>
    </source>
</evidence>
<keyword evidence="5" id="KW-0862">Zinc</keyword>
<dbReference type="InterPro" id="IPR011333">
    <property type="entry name" value="SKP1/BTB/POZ_sf"/>
</dbReference>
<name>A0A803M5N3_CHEQI</name>
<dbReference type="GO" id="GO:0042542">
    <property type="term" value="P:response to hydrogen peroxide"/>
    <property type="evidence" value="ECO:0007669"/>
    <property type="project" value="UniProtKB-ARBA"/>
</dbReference>
<gene>
    <name evidence="7" type="primary">LOC110738692</name>
</gene>
<evidence type="ECO:0000313" key="7">
    <source>
        <dbReference type="EnsemblPlants" id="AUR62023756-RA:cds"/>
    </source>
</evidence>
<keyword evidence="4" id="KW-0833">Ubl conjugation pathway</keyword>
<evidence type="ECO:0000256" key="2">
    <source>
        <dbReference type="ARBA" id="ARBA00022723"/>
    </source>
</evidence>
<evidence type="ECO:0000313" key="8">
    <source>
        <dbReference type="Proteomes" id="UP000596660"/>
    </source>
</evidence>
<protein>
    <recommendedName>
        <fullName evidence="6">BTB domain-containing protein</fullName>
    </recommendedName>
</protein>
<dbReference type="GO" id="GO:0006355">
    <property type="term" value="P:regulation of DNA-templated transcription"/>
    <property type="evidence" value="ECO:0007669"/>
    <property type="project" value="UniProtKB-ARBA"/>
</dbReference>
<dbReference type="OMA" id="CIETVSW"/>
<dbReference type="PANTHER" id="PTHR46287:SF1">
    <property type="entry name" value="BTB_POZ AND TAZ DOMAIN-CONTAINING PROTEIN 3"/>
    <property type="match status" value="1"/>
</dbReference>
<dbReference type="Pfam" id="PF02135">
    <property type="entry name" value="zf-TAZ"/>
    <property type="match status" value="1"/>
</dbReference>
<dbReference type="GO" id="GO:0008270">
    <property type="term" value="F:zinc ion binding"/>
    <property type="evidence" value="ECO:0007669"/>
    <property type="project" value="UniProtKB-KW"/>
</dbReference>
<dbReference type="GO" id="GO:0009725">
    <property type="term" value="P:response to hormone"/>
    <property type="evidence" value="ECO:0007669"/>
    <property type="project" value="UniProtKB-ARBA"/>
</dbReference>
<organism evidence="7 8">
    <name type="scientific">Chenopodium quinoa</name>
    <name type="common">Quinoa</name>
    <dbReference type="NCBI Taxonomy" id="63459"/>
    <lineage>
        <taxon>Eukaryota</taxon>
        <taxon>Viridiplantae</taxon>
        <taxon>Streptophyta</taxon>
        <taxon>Embryophyta</taxon>
        <taxon>Tracheophyta</taxon>
        <taxon>Spermatophyta</taxon>
        <taxon>Magnoliopsida</taxon>
        <taxon>eudicotyledons</taxon>
        <taxon>Gunneridae</taxon>
        <taxon>Pentapetalae</taxon>
        <taxon>Caryophyllales</taxon>
        <taxon>Chenopodiaceae</taxon>
        <taxon>Chenopodioideae</taxon>
        <taxon>Atripliceae</taxon>
        <taxon>Chenopodium</taxon>
    </lineage>
</organism>
<dbReference type="SUPFAM" id="SSF54695">
    <property type="entry name" value="POZ domain"/>
    <property type="match status" value="1"/>
</dbReference>
<reference evidence="7" key="1">
    <citation type="journal article" date="2017" name="Nature">
        <title>The genome of Chenopodium quinoa.</title>
        <authorList>
            <person name="Jarvis D.E."/>
            <person name="Ho Y.S."/>
            <person name="Lightfoot D.J."/>
            <person name="Schmoeckel S.M."/>
            <person name="Li B."/>
            <person name="Borm T.J.A."/>
            <person name="Ohyanagi H."/>
            <person name="Mineta K."/>
            <person name="Michell C.T."/>
            <person name="Saber N."/>
            <person name="Kharbatia N.M."/>
            <person name="Rupper R.R."/>
            <person name="Sharp A.R."/>
            <person name="Dally N."/>
            <person name="Boughton B.A."/>
            <person name="Woo Y.H."/>
            <person name="Gao G."/>
            <person name="Schijlen E.G.W.M."/>
            <person name="Guo X."/>
            <person name="Momin A.A."/>
            <person name="Negrao S."/>
            <person name="Al-Babili S."/>
            <person name="Gehring C."/>
            <person name="Roessner U."/>
            <person name="Jung C."/>
            <person name="Murphy K."/>
            <person name="Arold S.T."/>
            <person name="Gojobori T."/>
            <person name="van der Linden C.G."/>
            <person name="van Loo E.N."/>
            <person name="Jellen E.N."/>
            <person name="Maughan P.J."/>
            <person name="Tester M."/>
        </authorList>
    </citation>
    <scope>NUCLEOTIDE SEQUENCE [LARGE SCALE GENOMIC DNA]</scope>
    <source>
        <strain evidence="7">cv. PI 614886</strain>
    </source>
</reference>
<evidence type="ECO:0000256" key="1">
    <source>
        <dbReference type="ARBA" id="ARBA00004906"/>
    </source>
</evidence>
<accession>A0A803M5N3</accession>
<feature type="domain" description="BTB" evidence="6">
    <location>
        <begin position="134"/>
        <end position="202"/>
    </location>
</feature>
<dbReference type="Gramene" id="AUR62023756-RA">
    <property type="protein sequence ID" value="AUR62023756-RA:cds"/>
    <property type="gene ID" value="AUR62023756"/>
</dbReference>
<proteinExistence type="predicted"/>
<dbReference type="InterPro" id="IPR000197">
    <property type="entry name" value="Znf_TAZ"/>
</dbReference>
<evidence type="ECO:0000256" key="3">
    <source>
        <dbReference type="ARBA" id="ARBA00022771"/>
    </source>
</evidence>
<keyword evidence="3" id="KW-0863">Zinc-finger</keyword>
<dbReference type="InterPro" id="IPR044513">
    <property type="entry name" value="BT1/2/3/4/5"/>
</dbReference>
<dbReference type="Gene3D" id="1.25.40.420">
    <property type="match status" value="1"/>
</dbReference>
<dbReference type="Pfam" id="PF00651">
    <property type="entry name" value="BTB"/>
    <property type="match status" value="1"/>
</dbReference>
<evidence type="ECO:0000259" key="6">
    <source>
        <dbReference type="PROSITE" id="PS50097"/>
    </source>
</evidence>
<keyword evidence="8" id="KW-1185">Reference proteome</keyword>
<dbReference type="Proteomes" id="UP000596660">
    <property type="component" value="Unplaced"/>
</dbReference>
<reference evidence="7" key="2">
    <citation type="submission" date="2021-03" db="UniProtKB">
        <authorList>
            <consortium name="EnsemblPlants"/>
        </authorList>
    </citation>
    <scope>IDENTIFICATION</scope>
</reference>
<dbReference type="EnsemblPlants" id="AUR62023756-RA">
    <property type="protein sequence ID" value="AUR62023756-RA:cds"/>
    <property type="gene ID" value="AUR62023756"/>
</dbReference>
<evidence type="ECO:0000256" key="4">
    <source>
        <dbReference type="ARBA" id="ARBA00022786"/>
    </source>
</evidence>